<dbReference type="WBParaSite" id="nRc.2.0.1.t23965-RA">
    <property type="protein sequence ID" value="nRc.2.0.1.t23965-RA"/>
    <property type="gene ID" value="nRc.2.0.1.g23965"/>
</dbReference>
<dbReference type="Gene3D" id="3.30.470.20">
    <property type="entry name" value="ATP-grasp fold, B domain"/>
    <property type="match status" value="1"/>
</dbReference>
<dbReference type="Proteomes" id="UP000887565">
    <property type="component" value="Unplaced"/>
</dbReference>
<accession>A0A915JDU3</accession>
<name>A0A915JDU3_ROMCU</name>
<evidence type="ECO:0000313" key="3">
    <source>
        <dbReference type="Proteomes" id="UP000887565"/>
    </source>
</evidence>
<comment type="similarity">
    <text evidence="1">Belongs to the tubulin--tyrosine ligase family.</text>
</comment>
<dbReference type="PANTHER" id="PTHR47113:SF1">
    <property type="entry name" value="LD09343P"/>
    <property type="match status" value="1"/>
</dbReference>
<feature type="transmembrane region" description="Helical" evidence="2">
    <location>
        <begin position="35"/>
        <end position="54"/>
    </location>
</feature>
<evidence type="ECO:0000256" key="2">
    <source>
        <dbReference type="SAM" id="Phobius"/>
    </source>
</evidence>
<keyword evidence="3" id="KW-1185">Reference proteome</keyword>
<organism evidence="3 4">
    <name type="scientific">Romanomermis culicivorax</name>
    <name type="common">Nematode worm</name>
    <dbReference type="NCBI Taxonomy" id="13658"/>
    <lineage>
        <taxon>Eukaryota</taxon>
        <taxon>Metazoa</taxon>
        <taxon>Ecdysozoa</taxon>
        <taxon>Nematoda</taxon>
        <taxon>Enoplea</taxon>
        <taxon>Dorylaimia</taxon>
        <taxon>Mermithida</taxon>
        <taxon>Mermithoidea</taxon>
        <taxon>Mermithidae</taxon>
        <taxon>Romanomermis</taxon>
    </lineage>
</organism>
<dbReference type="Pfam" id="PF03133">
    <property type="entry name" value="TTL"/>
    <property type="match status" value="1"/>
</dbReference>
<dbReference type="PANTHER" id="PTHR47113">
    <property type="entry name" value="LD09343P"/>
    <property type="match status" value="1"/>
</dbReference>
<keyword evidence="2" id="KW-0472">Membrane</keyword>
<dbReference type="SUPFAM" id="SSF56059">
    <property type="entry name" value="Glutathione synthetase ATP-binding domain-like"/>
    <property type="match status" value="1"/>
</dbReference>
<evidence type="ECO:0000256" key="1">
    <source>
        <dbReference type="ARBA" id="ARBA00006820"/>
    </source>
</evidence>
<dbReference type="InterPro" id="IPR004344">
    <property type="entry name" value="TTL/TTLL_fam"/>
</dbReference>
<proteinExistence type="inferred from homology"/>
<dbReference type="PROSITE" id="PS51221">
    <property type="entry name" value="TTL"/>
    <property type="match status" value="1"/>
</dbReference>
<dbReference type="InterPro" id="IPR053317">
    <property type="entry name" value="Tubulin_polyglutamylase"/>
</dbReference>
<keyword evidence="2" id="KW-0812">Transmembrane</keyword>
<keyword evidence="2" id="KW-1133">Transmembrane helix</keyword>
<dbReference type="AlphaFoldDB" id="A0A915JDU3"/>
<reference evidence="4" key="1">
    <citation type="submission" date="2022-11" db="UniProtKB">
        <authorList>
            <consortium name="WormBaseParasite"/>
        </authorList>
    </citation>
    <scope>IDENTIFICATION</scope>
</reference>
<dbReference type="GO" id="GO:0019098">
    <property type="term" value="P:reproductive behavior"/>
    <property type="evidence" value="ECO:0007669"/>
    <property type="project" value="UniProtKB-ARBA"/>
</dbReference>
<dbReference type="OMA" id="CGYITNK"/>
<protein>
    <submittedName>
        <fullName evidence="4">Uncharacterized protein</fullName>
    </submittedName>
</protein>
<sequence>MPIICFEAKFTKYFNLLAKFFKMAALMITGRAQKLSFFISLALLVGILFIYVNVENLRYTIVRISEKEFSIRQGRLDESVKKSLDIPNSETKYRPGRVLITGRDSDVSYLEHVFDIFGRLGYKNASNDHDWDVFWSHNFPFSEDGTLQGKKTLRPNQLVNHIPGSGFYTSKVHLATSKLLGVPPAFRLPEQKTEFLKFADENSAKVWIQKNNEHRGIKIRKFSDVELNKRGTFVQEYIDNPLLIDNRKFDIGIYTAITSINPLIIYTFDGEVLVRFCPKDYNPFDANDIDKYVIGDDYTPLWEIPSLQKYYNKAKLTRKQTLNAYVRHELNEDPSKIWRQIAEIIRQIFITSKSDFMRVMKDVHFSSNVFELSRFDFVVDENLNVFLMEANMSPNLSSAHFLGNRIMYEQVIFNMLSVVGVANAIYRRDGGYGDEEQGMMVSDYDIAIVSEDCLGECRSCATLACKLCHGCLTEQNRNMLKKAYLQHMNRHAMRRIVPAPT</sequence>
<evidence type="ECO:0000313" key="4">
    <source>
        <dbReference type="WBParaSite" id="nRc.2.0.1.t23965-RA"/>
    </source>
</evidence>